<keyword evidence="2" id="KW-1185">Reference proteome</keyword>
<protein>
    <submittedName>
        <fullName evidence="1">Uncharacterized protein</fullName>
    </submittedName>
</protein>
<dbReference type="EMBL" id="BDCR01000003">
    <property type="protein sequence ID" value="GAT63402.1"/>
    <property type="molecule type" value="Genomic_DNA"/>
</dbReference>
<organism evidence="1 2">
    <name type="scientific">Paludibacter jiangxiensis</name>
    <dbReference type="NCBI Taxonomy" id="681398"/>
    <lineage>
        <taxon>Bacteria</taxon>
        <taxon>Pseudomonadati</taxon>
        <taxon>Bacteroidota</taxon>
        <taxon>Bacteroidia</taxon>
        <taxon>Bacteroidales</taxon>
        <taxon>Paludibacteraceae</taxon>
        <taxon>Paludibacter</taxon>
    </lineage>
</organism>
<name>A0A171A8W1_9BACT</name>
<reference evidence="2" key="1">
    <citation type="submission" date="2016-04" db="EMBL/GenBank/DDBJ databases">
        <title>Draft genome sequence of Paludibacter jiangxiensis strain NM7.</title>
        <authorList>
            <person name="Qiu Y."/>
            <person name="Matsuura N."/>
            <person name="Ohashi A."/>
            <person name="Tourlousse M.D."/>
            <person name="Sekiguchi Y."/>
        </authorList>
    </citation>
    <scope>NUCLEOTIDE SEQUENCE [LARGE SCALE GENOMIC DNA]</scope>
    <source>
        <strain evidence="2">NM7</strain>
    </source>
</reference>
<evidence type="ECO:0000313" key="2">
    <source>
        <dbReference type="Proteomes" id="UP000076586"/>
    </source>
</evidence>
<comment type="caution">
    <text evidence="1">The sequence shown here is derived from an EMBL/GenBank/DDBJ whole genome shotgun (WGS) entry which is preliminary data.</text>
</comment>
<sequence>MLYSDKNLRHYLKKATTPPQESIEFIYGLGHQHSYSSLVNYIASNFNDVKGLYCRKMQVADWLYALRWVVIREELYEEYLLPHFHKRIFNDTFNNYPHYKPYNEDNFNRALELLEHLENYEDIQTVGDGTYEKFTIPEISEETSFSLYGDQLRQTNEADFSSYSVNEQQFILSIYQSYLKTREELETGEEGFFVEEILDETAIYNVAIDEVEKKYETIDNATMVLSIWKHFKSLKKSANITVSEEDIKQYIDQEMQINVNMILTSYYLQYIILSIPPLSTEDQNTFGVLKFSGDQADIMQRLLCAVTSKNWDKLKQKSNSYYKTINNMFKIDTKDKYEIDGLIDQLSKVKDLLIQGGFEDAIKLINSDIEKIQALRG</sequence>
<evidence type="ECO:0000313" key="1">
    <source>
        <dbReference type="EMBL" id="GAT63402.1"/>
    </source>
</evidence>
<gene>
    <name evidence="1" type="ORF">PJIAN_3731</name>
</gene>
<dbReference type="AlphaFoldDB" id="A0A171A8W1"/>
<accession>A0A171A8W1</accession>
<dbReference type="Proteomes" id="UP000076586">
    <property type="component" value="Unassembled WGS sequence"/>
</dbReference>
<proteinExistence type="predicted"/>
<dbReference type="RefSeq" id="WP_153802542.1">
    <property type="nucleotide sequence ID" value="NZ_BDCR01000003.1"/>
</dbReference>
<reference evidence="2" key="2">
    <citation type="journal article" date="2017" name="Genome Announc.">
        <title>Draft genome sequence of Paludibacter jiangxiensis NM7(T), a propionate-producing fermentative bacterium.</title>
        <authorList>
            <person name="Qiu Y.-L."/>
            <person name="Tourlousse D.M."/>
            <person name="Matsuura N."/>
            <person name="Ohashi A."/>
            <person name="Sekiguchi Y."/>
        </authorList>
    </citation>
    <scope>NUCLEOTIDE SEQUENCE [LARGE SCALE GENOMIC DNA]</scope>
    <source>
        <strain evidence="2">NM7</strain>
    </source>
</reference>